<accession>A0A133VQL1</accession>
<dbReference type="EMBL" id="LHYL01000007">
    <property type="protein sequence ID" value="KXB08710.1"/>
    <property type="molecule type" value="Genomic_DNA"/>
</dbReference>
<evidence type="ECO:0000313" key="1">
    <source>
        <dbReference type="EMBL" id="KXB08710.1"/>
    </source>
</evidence>
<dbReference type="AlphaFoldDB" id="A0A133VQL1"/>
<evidence type="ECO:0000313" key="2">
    <source>
        <dbReference type="Proteomes" id="UP000070248"/>
    </source>
</evidence>
<comment type="caution">
    <text evidence="1">The sequence shown here is derived from an EMBL/GenBank/DDBJ whole genome shotgun (WGS) entry which is preliminary data.</text>
</comment>
<name>A0A133VQL1_9EURY</name>
<gene>
    <name evidence="1" type="ORF">AKJ59_00580</name>
</gene>
<proteinExistence type="predicted"/>
<sequence length="556" mass="60121">MAFNREEFIRKARRAGKSDEEISQFLKNKGHAGLQGLEKGQNIFGKLTKFFATPIRRAFQFGRGAKRARRQEYGEAPAMESYRLAKQAQQAKGVERQKLLEQSRAAAGTAETYRPEVKVREWMGLPAKKEISPTPARALNQWWENVQLAAPTYGKAAANLASLMFPAGTAGAGIPVTKGLGVAAGREFWPSVARGALAGLGTGALGGYALSEEGKGLKGAAIGAGVGGVTGGVLGGSFNFLSQAWDFLTNRMPASARAVRLDIDVEQAKKTLEGIDDLNINNAPREYKKMKGWAWDLSNKAEDRLQKILPEQWNISQLFPDKAEREVATNVMRQVGRESFEALNPDDARFIAKLANELDEVFISGKGGEIVKPNGVIDTQDLLRAKRILEQSHAVSRTYGEAAAAISATSTQAKRRLADRFRAALRGNVGMEEKGLKIAISADEIGQLLDFQALGSQVASTAEEASEKLSQRAGRLGSMDIYGPMMSIAGLLAGGPQWAMPGIVTTAYRQAIPQARVQQFLYGLGRGAEQRLTPQVTSRLREFLTKGVTTAAGRGL</sequence>
<reference evidence="1 2" key="1">
    <citation type="journal article" date="2016" name="Sci. Rep.">
        <title>Metabolic traits of an uncultured archaeal lineage -MSBL1- from brine pools of the Red Sea.</title>
        <authorList>
            <person name="Mwirichia R."/>
            <person name="Alam I."/>
            <person name="Rashid M."/>
            <person name="Vinu M."/>
            <person name="Ba-Alawi W."/>
            <person name="Anthony Kamau A."/>
            <person name="Kamanda Ngugi D."/>
            <person name="Goker M."/>
            <person name="Klenk H.P."/>
            <person name="Bajic V."/>
            <person name="Stingl U."/>
        </authorList>
    </citation>
    <scope>NUCLEOTIDE SEQUENCE [LARGE SCALE GENOMIC DNA]</scope>
    <source>
        <strain evidence="1">SCGC-AAA385M02</strain>
    </source>
</reference>
<organism evidence="1 2">
    <name type="scientific">candidate division MSBL1 archaeon SCGC-AAA385M02</name>
    <dbReference type="NCBI Taxonomy" id="1698287"/>
    <lineage>
        <taxon>Archaea</taxon>
        <taxon>Methanobacteriati</taxon>
        <taxon>Methanobacteriota</taxon>
        <taxon>candidate division MSBL1</taxon>
    </lineage>
</organism>
<protein>
    <submittedName>
        <fullName evidence="1">Uncharacterized protein</fullName>
    </submittedName>
</protein>
<dbReference type="Proteomes" id="UP000070248">
    <property type="component" value="Unassembled WGS sequence"/>
</dbReference>
<keyword evidence="2" id="KW-1185">Reference proteome</keyword>